<evidence type="ECO:0000313" key="3">
    <source>
        <dbReference type="EMBL" id="EST48038.1"/>
    </source>
</evidence>
<name>V6LUW1_9EUKA</name>
<dbReference type="EMBL" id="KI546040">
    <property type="protein sequence ID" value="EST47561.1"/>
    <property type="molecule type" value="Genomic_DNA"/>
</dbReference>
<dbReference type="EMBL" id="KI546008">
    <property type="protein sequence ID" value="EST48038.1"/>
    <property type="molecule type" value="Genomic_DNA"/>
</dbReference>
<keyword evidence="1" id="KW-1133">Transmembrane helix</keyword>
<evidence type="ECO:0000256" key="1">
    <source>
        <dbReference type="SAM" id="Phobius"/>
    </source>
</evidence>
<proteinExistence type="predicted"/>
<gene>
    <name evidence="3" type="ORF">SS50377_fx023</name>
    <name evidence="2" type="ORF">SS50377_fx064</name>
</gene>
<feature type="transmembrane region" description="Helical" evidence="1">
    <location>
        <begin position="40"/>
        <end position="59"/>
    </location>
</feature>
<organism evidence="3">
    <name type="scientific">Spironucleus salmonicida</name>
    <dbReference type="NCBI Taxonomy" id="348837"/>
    <lineage>
        <taxon>Eukaryota</taxon>
        <taxon>Metamonada</taxon>
        <taxon>Diplomonadida</taxon>
        <taxon>Hexamitidae</taxon>
        <taxon>Hexamitinae</taxon>
        <taxon>Spironucleus</taxon>
    </lineage>
</organism>
<keyword evidence="1" id="KW-0472">Membrane</keyword>
<accession>V6LUW1</accession>
<protein>
    <recommendedName>
        <fullName evidence="4">Transmembrane protein</fullName>
    </recommendedName>
</protein>
<reference evidence="3" key="1">
    <citation type="journal article" date="2014" name="PLoS Genet.">
        <title>The Genome of Spironucleus salmonicida Highlights a Fish Pathogen Adapted to Fluctuating Environments.</title>
        <authorList>
            <person name="Xu F."/>
            <person name="Jerlstrom-Hultqvist J."/>
            <person name="Einarsson E."/>
            <person name="Astvaldsson A."/>
            <person name="Svard S.G."/>
            <person name="Andersson J.O."/>
        </authorList>
    </citation>
    <scope>NUCLEOTIDE SEQUENCE</scope>
</reference>
<keyword evidence="1" id="KW-0812">Transmembrane</keyword>
<evidence type="ECO:0008006" key="4">
    <source>
        <dbReference type="Google" id="ProtNLM"/>
    </source>
</evidence>
<dbReference type="AlphaFoldDB" id="V6LUW1"/>
<sequence length="193" mass="23036">MYKWINQFRSCKYAIQLIQFFVIENCNSLCQRKYQLMLTLWLYFYLSIYLYFTQLIITITNQHQLSLNLLFIQYNILSNPNFAATLTKTTKISFTLILSFRNKEDQLLAFEQVTQSSIQLGVQIKINALVISYIQRLLLVSIYRQYSSFSIIITKIQQMIVNHGNRINFLVQALKQKLYKDDKEYFSMRKLSN</sequence>
<evidence type="ECO:0000313" key="2">
    <source>
        <dbReference type="EMBL" id="EST47561.1"/>
    </source>
</evidence>